<dbReference type="Proteomes" id="UP000499080">
    <property type="component" value="Unassembled WGS sequence"/>
</dbReference>
<organism evidence="2 3">
    <name type="scientific">Araneus ventricosus</name>
    <name type="common">Orbweaver spider</name>
    <name type="synonym">Epeira ventricosa</name>
    <dbReference type="NCBI Taxonomy" id="182803"/>
    <lineage>
        <taxon>Eukaryota</taxon>
        <taxon>Metazoa</taxon>
        <taxon>Ecdysozoa</taxon>
        <taxon>Arthropoda</taxon>
        <taxon>Chelicerata</taxon>
        <taxon>Arachnida</taxon>
        <taxon>Araneae</taxon>
        <taxon>Araneomorphae</taxon>
        <taxon>Entelegynae</taxon>
        <taxon>Araneoidea</taxon>
        <taxon>Araneidae</taxon>
        <taxon>Araneus</taxon>
    </lineage>
</organism>
<gene>
    <name evidence="2" type="ORF">AVEN_202595_1</name>
</gene>
<evidence type="ECO:0000313" key="3">
    <source>
        <dbReference type="Proteomes" id="UP000499080"/>
    </source>
</evidence>
<name>A0A4Y2QMT9_ARAVE</name>
<evidence type="ECO:0000313" key="2">
    <source>
        <dbReference type="EMBL" id="GBN64566.1"/>
    </source>
</evidence>
<feature type="transmembrane region" description="Helical" evidence="1">
    <location>
        <begin position="44"/>
        <end position="67"/>
    </location>
</feature>
<feature type="transmembrane region" description="Helical" evidence="1">
    <location>
        <begin position="121"/>
        <end position="143"/>
    </location>
</feature>
<dbReference type="AlphaFoldDB" id="A0A4Y2QMT9"/>
<keyword evidence="1" id="KW-0472">Membrane</keyword>
<protein>
    <submittedName>
        <fullName evidence="2">Uncharacterized protein</fullName>
    </submittedName>
</protein>
<evidence type="ECO:0000256" key="1">
    <source>
        <dbReference type="SAM" id="Phobius"/>
    </source>
</evidence>
<accession>A0A4Y2QMT9</accession>
<dbReference type="EMBL" id="BGPR01014290">
    <property type="protein sequence ID" value="GBN64566.1"/>
    <property type="molecule type" value="Genomic_DNA"/>
</dbReference>
<feature type="transmembrane region" description="Helical" evidence="1">
    <location>
        <begin position="212"/>
        <end position="233"/>
    </location>
</feature>
<feature type="transmembrane region" description="Helical" evidence="1">
    <location>
        <begin position="79"/>
        <end position="101"/>
    </location>
</feature>
<reference evidence="2 3" key="1">
    <citation type="journal article" date="2019" name="Sci. Rep.">
        <title>Orb-weaving spider Araneus ventricosus genome elucidates the spidroin gene catalogue.</title>
        <authorList>
            <person name="Kono N."/>
            <person name="Nakamura H."/>
            <person name="Ohtoshi R."/>
            <person name="Moran D.A.P."/>
            <person name="Shinohara A."/>
            <person name="Yoshida Y."/>
            <person name="Fujiwara M."/>
            <person name="Mori M."/>
            <person name="Tomita M."/>
            <person name="Arakawa K."/>
        </authorList>
    </citation>
    <scope>NUCLEOTIDE SEQUENCE [LARGE SCALE GENOMIC DNA]</scope>
</reference>
<comment type="caution">
    <text evidence="2">The sequence shown here is derived from an EMBL/GenBank/DDBJ whole genome shotgun (WGS) entry which is preliminary data.</text>
</comment>
<keyword evidence="1" id="KW-1133">Transmembrane helix</keyword>
<proteinExistence type="predicted"/>
<sequence>MDSSCTCSLSREAFRSDSPIITWDCPISNSFYSLLSFSTSYEPVVASALFVVVNSSVFSPNSCVFTYSCRALRALTRGCGFLSAYTGFFCSSICSALQYSVRVGRVDLRMVSPCPESNPCSLVSETVWMVLNSVVVILLSSVLSSSVMPRYFRVRVVDSSVLSLLSGERPGPEGLSVLVWVVVVSSLLSLVSSVLSSPVVPSVLAWLVVNSTMFPILLSMLSTRVVLPAVLFAS</sequence>
<keyword evidence="3" id="KW-1185">Reference proteome</keyword>
<feature type="transmembrane region" description="Helical" evidence="1">
    <location>
        <begin position="177"/>
        <end position="200"/>
    </location>
</feature>
<keyword evidence="1" id="KW-0812">Transmembrane</keyword>